<keyword evidence="2" id="KW-0963">Cytoplasm</keyword>
<sequence length="609" mass="68478">MADIKSELAAKRNKLEELKRRNQPAGPKNSPSRDTPPIVDPVIDAKKKPNEELSQKRFEVDSLLKDLNLPFVKGEADTPRTSISPSSLTHRHKPVCSITVLKGVNILPRDSVNYAKSTQTEFTGELRENEDGDSLPASPIRPETFNLEEGTNMDDEGTVKEEDKHTHASGALVNLTEEQKQAIVSSESFFTFFDWSTRVMERALGENNNRVDIFRDYAGKDQLDEDPIKDKVALNREFFDDHWSRNRVVTSMDWSTTYPELLLSSYFTNEEAPSEPDGVVCLWNYKYQRESPEYVFHWQSPVLTAKFAPFHPNLIIGGCYSGQIVMWDTRTHKRTPVQKTTFSTKAHVYPVYCLDVVGSKNAHNLISISKDGKICSWSLENLSQPQYHVGIDSKTGTQKPLYATCMSFPVNDVNRFYVGTDEKNAYQIVRHGNDQGTPVSYEGHSGPISGIDCHRVSSSQFDFSSLFLTSSADWSVKLWNASDADPNAGGKAALHTFAHSVDYVWGVQWSPVHPAVFASIDGGGNLYMWNINQDVEVPSTKEQVGTALNCLRFHPEGRQIAVGDEAGRIHVYNLSESHINPSADEWVKLQNILEDFESNDLAQTEDRIH</sequence>
<dbReference type="PANTHER" id="PTHR12442">
    <property type="entry name" value="DYNEIN INTERMEDIATE CHAIN"/>
    <property type="match status" value="1"/>
</dbReference>
<dbReference type="Proteomes" id="UP001165289">
    <property type="component" value="Unassembled WGS sequence"/>
</dbReference>
<evidence type="ECO:0000256" key="1">
    <source>
        <dbReference type="ARBA" id="ARBA00004496"/>
    </source>
</evidence>
<dbReference type="SMART" id="SM00320">
    <property type="entry name" value="WD40"/>
    <property type="match status" value="5"/>
</dbReference>
<feature type="compositionally biased region" description="Basic and acidic residues" evidence="5">
    <location>
        <begin position="1"/>
        <end position="20"/>
    </location>
</feature>
<evidence type="ECO:0000313" key="7">
    <source>
        <dbReference type="Proteomes" id="UP001165289"/>
    </source>
</evidence>
<accession>A0AAV7JSQ7</accession>
<dbReference type="InterPro" id="IPR050687">
    <property type="entry name" value="Dynein_IC"/>
</dbReference>
<dbReference type="GO" id="GO:0045503">
    <property type="term" value="F:dynein light chain binding"/>
    <property type="evidence" value="ECO:0007669"/>
    <property type="project" value="TreeGrafter"/>
</dbReference>
<comment type="caution">
    <text evidence="6">The sequence shown here is derived from an EMBL/GenBank/DDBJ whole genome shotgun (WGS) entry which is preliminary data.</text>
</comment>
<gene>
    <name evidence="6" type="ORF">LOD99_4548</name>
</gene>
<evidence type="ECO:0000256" key="5">
    <source>
        <dbReference type="SAM" id="MobiDB-lite"/>
    </source>
</evidence>
<proteinExistence type="predicted"/>
<evidence type="ECO:0000256" key="4">
    <source>
        <dbReference type="ARBA" id="ARBA00022737"/>
    </source>
</evidence>
<dbReference type="AlphaFoldDB" id="A0AAV7JSQ7"/>
<dbReference type="Gene3D" id="2.130.10.10">
    <property type="entry name" value="YVTN repeat-like/Quinoprotein amine dehydrogenase"/>
    <property type="match status" value="2"/>
</dbReference>
<keyword evidence="3" id="KW-0853">WD repeat</keyword>
<keyword evidence="7" id="KW-1185">Reference proteome</keyword>
<dbReference type="SUPFAM" id="SSF50978">
    <property type="entry name" value="WD40 repeat-like"/>
    <property type="match status" value="1"/>
</dbReference>
<comment type="subcellular location">
    <subcellularLocation>
        <location evidence="1">Cytoplasm</location>
    </subcellularLocation>
</comment>
<feature type="compositionally biased region" description="Basic and acidic residues" evidence="5">
    <location>
        <begin position="43"/>
        <end position="53"/>
    </location>
</feature>
<feature type="region of interest" description="Disordered" evidence="5">
    <location>
        <begin position="1"/>
        <end position="53"/>
    </location>
</feature>
<organism evidence="6 7">
    <name type="scientific">Oopsacas minuta</name>
    <dbReference type="NCBI Taxonomy" id="111878"/>
    <lineage>
        <taxon>Eukaryota</taxon>
        <taxon>Metazoa</taxon>
        <taxon>Porifera</taxon>
        <taxon>Hexactinellida</taxon>
        <taxon>Hexasterophora</taxon>
        <taxon>Lyssacinosida</taxon>
        <taxon>Leucopsacidae</taxon>
        <taxon>Oopsacas</taxon>
    </lineage>
</organism>
<dbReference type="Pfam" id="PF00400">
    <property type="entry name" value="WD40"/>
    <property type="match status" value="2"/>
</dbReference>
<evidence type="ECO:0000256" key="3">
    <source>
        <dbReference type="ARBA" id="ARBA00022574"/>
    </source>
</evidence>
<dbReference type="GO" id="GO:0005737">
    <property type="term" value="C:cytoplasm"/>
    <property type="evidence" value="ECO:0007669"/>
    <property type="project" value="UniProtKB-SubCell"/>
</dbReference>
<dbReference type="GO" id="GO:0005868">
    <property type="term" value="C:cytoplasmic dynein complex"/>
    <property type="evidence" value="ECO:0007669"/>
    <property type="project" value="TreeGrafter"/>
</dbReference>
<reference evidence="6 7" key="1">
    <citation type="journal article" date="2023" name="BMC Biol.">
        <title>The compact genome of the sponge Oopsacas minuta (Hexactinellida) is lacking key metazoan core genes.</title>
        <authorList>
            <person name="Santini S."/>
            <person name="Schenkelaars Q."/>
            <person name="Jourda C."/>
            <person name="Duchesne M."/>
            <person name="Belahbib H."/>
            <person name="Rocher C."/>
            <person name="Selva M."/>
            <person name="Riesgo A."/>
            <person name="Vervoort M."/>
            <person name="Leys S.P."/>
            <person name="Kodjabachian L."/>
            <person name="Le Bivic A."/>
            <person name="Borchiellini C."/>
            <person name="Claverie J.M."/>
            <person name="Renard E."/>
        </authorList>
    </citation>
    <scope>NUCLEOTIDE SEQUENCE [LARGE SCALE GENOMIC DNA]</scope>
    <source>
        <strain evidence="6">SPO-2</strain>
    </source>
</reference>
<keyword evidence="4" id="KW-0677">Repeat</keyword>
<dbReference type="InterPro" id="IPR001680">
    <property type="entry name" value="WD40_rpt"/>
</dbReference>
<evidence type="ECO:0000256" key="2">
    <source>
        <dbReference type="ARBA" id="ARBA00022490"/>
    </source>
</evidence>
<feature type="compositionally biased region" description="Basic and acidic residues" evidence="5">
    <location>
        <begin position="157"/>
        <end position="166"/>
    </location>
</feature>
<dbReference type="PANTHER" id="PTHR12442:SF22">
    <property type="entry name" value="CYTOPLASMIC DYNEIN 1 INTERMEDIATE CHAIN-RELATED"/>
    <property type="match status" value="1"/>
</dbReference>
<dbReference type="EMBL" id="JAKMXF010000300">
    <property type="protein sequence ID" value="KAI6652003.1"/>
    <property type="molecule type" value="Genomic_DNA"/>
</dbReference>
<dbReference type="GO" id="GO:0010970">
    <property type="term" value="P:transport along microtubule"/>
    <property type="evidence" value="ECO:0007669"/>
    <property type="project" value="TreeGrafter"/>
</dbReference>
<evidence type="ECO:0000313" key="6">
    <source>
        <dbReference type="EMBL" id="KAI6652003.1"/>
    </source>
</evidence>
<dbReference type="InterPro" id="IPR036322">
    <property type="entry name" value="WD40_repeat_dom_sf"/>
</dbReference>
<feature type="region of interest" description="Disordered" evidence="5">
    <location>
        <begin position="121"/>
        <end position="167"/>
    </location>
</feature>
<dbReference type="InterPro" id="IPR015943">
    <property type="entry name" value="WD40/YVTN_repeat-like_dom_sf"/>
</dbReference>
<dbReference type="GO" id="GO:0045504">
    <property type="term" value="F:dynein heavy chain binding"/>
    <property type="evidence" value="ECO:0007669"/>
    <property type="project" value="TreeGrafter"/>
</dbReference>
<protein>
    <submittedName>
        <fullName evidence="6">Cytoplasmic dynein 1 intermediate chain 2-like isoform X19</fullName>
    </submittedName>
</protein>
<name>A0AAV7JSQ7_9METZ</name>